<evidence type="ECO:0000256" key="1">
    <source>
        <dbReference type="SAM" id="Coils"/>
    </source>
</evidence>
<comment type="caution">
    <text evidence="2">The sequence shown here is derived from an EMBL/GenBank/DDBJ whole genome shotgun (WGS) entry which is preliminary data.</text>
</comment>
<organism evidence="2 3">
    <name type="scientific">Listeria floridensis FSL S10-1187</name>
    <dbReference type="NCBI Taxonomy" id="1265817"/>
    <lineage>
        <taxon>Bacteria</taxon>
        <taxon>Bacillati</taxon>
        <taxon>Bacillota</taxon>
        <taxon>Bacilli</taxon>
        <taxon>Bacillales</taxon>
        <taxon>Listeriaceae</taxon>
        <taxon>Listeria</taxon>
    </lineage>
</organism>
<dbReference type="EMBL" id="AODF01000008">
    <property type="protein sequence ID" value="EUJ33008.1"/>
    <property type="molecule type" value="Genomic_DNA"/>
</dbReference>
<sequence>MKTPESYQQEEQLLLRKEEENLQKRREIERLKESYETHFRQGLRFMDGLRYTFRQNDRAFIHENMQDRVFAFSHSIRDDLEETAELYQREKRQLEDQLNEIAYEKRKARLEEREGLG</sequence>
<accession>A0ABN0RGT0</accession>
<proteinExistence type="predicted"/>
<keyword evidence="3" id="KW-1185">Reference proteome</keyword>
<reference evidence="2 3" key="1">
    <citation type="journal article" date="2014" name="Int. J. Syst. Evol. Microbiol.">
        <title>Listeria floridensis sp. nov., Listeria aquatica sp. nov., Listeria cornellensis sp. nov., Listeria riparia sp. nov. and Listeria grandensis sp. nov., from agricultural and natural environments.</title>
        <authorList>
            <person name="den Bakker H.C."/>
            <person name="Warchocki S."/>
            <person name="Wright E.M."/>
            <person name="Allred A.F."/>
            <person name="Ahlstrom C."/>
            <person name="Manuel C.S."/>
            <person name="Stasiewicz M.J."/>
            <person name="Burrell A."/>
            <person name="Roof S."/>
            <person name="Strawn L."/>
            <person name="Fortes E.D."/>
            <person name="Nightingale K.K."/>
            <person name="Kephart D."/>
            <person name="Wiedmann M."/>
        </authorList>
    </citation>
    <scope>NUCLEOTIDE SEQUENCE [LARGE SCALE GENOMIC DNA]</scope>
    <source>
        <strain evidence="2 3">FSL S10-1187</strain>
    </source>
</reference>
<protein>
    <recommendedName>
        <fullName evidence="4">DUF3958 domain-containing protein</fullName>
    </recommendedName>
</protein>
<evidence type="ECO:0000313" key="2">
    <source>
        <dbReference type="EMBL" id="EUJ33008.1"/>
    </source>
</evidence>
<dbReference type="Pfam" id="PF13125">
    <property type="entry name" value="DUF3958"/>
    <property type="match status" value="1"/>
</dbReference>
<keyword evidence="1" id="KW-0175">Coiled coil</keyword>
<dbReference type="InterPro" id="IPR025014">
    <property type="entry name" value="DUF3958"/>
</dbReference>
<evidence type="ECO:0000313" key="3">
    <source>
        <dbReference type="Proteomes" id="UP000019249"/>
    </source>
</evidence>
<dbReference type="RefSeq" id="WP_036096735.1">
    <property type="nucleotide sequence ID" value="NZ_AODF01000008.1"/>
</dbReference>
<feature type="coiled-coil region" evidence="1">
    <location>
        <begin position="7"/>
        <end position="34"/>
    </location>
</feature>
<dbReference type="Proteomes" id="UP000019249">
    <property type="component" value="Unassembled WGS sequence"/>
</dbReference>
<feature type="coiled-coil region" evidence="1">
    <location>
        <begin position="77"/>
        <end position="111"/>
    </location>
</feature>
<evidence type="ECO:0008006" key="4">
    <source>
        <dbReference type="Google" id="ProtNLM"/>
    </source>
</evidence>
<gene>
    <name evidence="2" type="ORF">MFLO_05325</name>
</gene>
<name>A0ABN0RGT0_9LIST</name>